<evidence type="ECO:0000313" key="2">
    <source>
        <dbReference type="Proteomes" id="UP000249016"/>
    </source>
</evidence>
<dbReference type="AlphaFoldDB" id="A0A327NKW6"/>
<protein>
    <submittedName>
        <fullName evidence="1">Uncharacterized protein</fullName>
    </submittedName>
</protein>
<dbReference type="Proteomes" id="UP000249016">
    <property type="component" value="Unassembled WGS sequence"/>
</dbReference>
<evidence type="ECO:0000313" key="1">
    <source>
        <dbReference type="EMBL" id="RAI76020.1"/>
    </source>
</evidence>
<comment type="caution">
    <text evidence="1">The sequence shown here is derived from an EMBL/GenBank/DDBJ whole genome shotgun (WGS) entry which is preliminary data.</text>
</comment>
<accession>A0A327NKW6</accession>
<sequence length="269" mass="30850">MHGEQIQRLLPLQLIDLDEAQPIGAGRLKDIALKELLPLPADVWVDLTTEQRWNLGRLTRWVWKERVTKKPFDSFTVDSGKGKPMTYLLPDDNFSNTTAIEIAMANIHYLGFTRPEKPNQKAVLSLIATLCRPERKDVKQFRQSVDWNGDQREEYNTILADERAGTFDKLPIGTVMAITQYFEAMNKGFLQSYKDVYEPDPNADEEAPLYKNGEGLITTLMDVAKTGTFGDFDKVCKQNGHTIWLYLRDNNLKVRRANDKAEKDRLAQE</sequence>
<dbReference type="RefSeq" id="WP_146619237.1">
    <property type="nucleotide sequence ID" value="NZ_QLII01000001.1"/>
</dbReference>
<reference evidence="1 2" key="1">
    <citation type="submission" date="2018-06" db="EMBL/GenBank/DDBJ databases">
        <title>Spirosoma sp. HMF3257 Genome sequencing and assembly.</title>
        <authorList>
            <person name="Kang H."/>
            <person name="Cha I."/>
            <person name="Kim H."/>
            <person name="Kang J."/>
            <person name="Joh K."/>
        </authorList>
    </citation>
    <scope>NUCLEOTIDE SEQUENCE [LARGE SCALE GENOMIC DNA]</scope>
    <source>
        <strain evidence="1 2">HMF3257</strain>
    </source>
</reference>
<name>A0A327NKW6_9BACT</name>
<organism evidence="1 2">
    <name type="scientific">Spirosoma telluris</name>
    <dbReference type="NCBI Taxonomy" id="2183553"/>
    <lineage>
        <taxon>Bacteria</taxon>
        <taxon>Pseudomonadati</taxon>
        <taxon>Bacteroidota</taxon>
        <taxon>Cytophagia</taxon>
        <taxon>Cytophagales</taxon>
        <taxon>Cytophagaceae</taxon>
        <taxon>Spirosoma</taxon>
    </lineage>
</organism>
<keyword evidence="2" id="KW-1185">Reference proteome</keyword>
<gene>
    <name evidence="1" type="ORF">HMF3257_20890</name>
</gene>
<dbReference type="OrthoDB" id="879730at2"/>
<dbReference type="EMBL" id="QLII01000001">
    <property type="protein sequence ID" value="RAI76020.1"/>
    <property type="molecule type" value="Genomic_DNA"/>
</dbReference>
<proteinExistence type="predicted"/>